<evidence type="ECO:0000313" key="5">
    <source>
        <dbReference type="EMBL" id="MDX8476727.1"/>
    </source>
</evidence>
<evidence type="ECO:0000313" key="6">
    <source>
        <dbReference type="Proteomes" id="UP001271780"/>
    </source>
</evidence>
<dbReference type="Gene3D" id="3.30.70.360">
    <property type="match status" value="1"/>
</dbReference>
<dbReference type="Pfam" id="PF01546">
    <property type="entry name" value="Peptidase_M20"/>
    <property type="match status" value="1"/>
</dbReference>
<dbReference type="NCBIfam" id="NF006579">
    <property type="entry name" value="PRK09104.1"/>
    <property type="match status" value="1"/>
</dbReference>
<feature type="domain" description="Peptidase M20 dimerisation" evidence="4">
    <location>
        <begin position="205"/>
        <end position="360"/>
    </location>
</feature>
<accession>A0ABU4XPQ5</accession>
<sequence length="486" mass="52879">MTDYLPAVLDAIDHNREAALARLFEVLRIPSVSTDPAYKESCRATAEWCVATLREIGFEADLRETSGNPIVVAHDGPADGAGKPHILFYGHYDVQPPDPLDLWTKPPFEPWLDLEPGNGDVIVARGAEDSKGQFSTILEALRAWKQVAGELPIRVTVLIEGEEESDSPSLPEFLARHGSEITCDLAFICDVVQWDKDTPAITVRLRGIVGLEVVLTGPSRDLHSGQYGGPALNPIRELVNVLADLHDADGRVAIPGFYDGIEPPPPDQKKQWQALDFDTDGFLGDVGLTVSAGEKGYSALEQLWERPTCEFNGITGGYQGVGSKTIIPSRASAKITCRLVAGQNPEKILDSLQSFIQSRVSHDCKVEFLDKGDAGLSSEDEVFSFETRVKVASRKAFSADPQSPYLKAAAAALEEEWGRPAVFMGSGGSIPIVSSLSRMLGMECLPIGFGLDDDRIHSPNEKYNLKSFQKGARSWARIIGRLARPA</sequence>
<keyword evidence="1" id="KW-0645">Protease</keyword>
<evidence type="ECO:0000256" key="3">
    <source>
        <dbReference type="ARBA" id="ARBA00022801"/>
    </source>
</evidence>
<proteinExistence type="predicted"/>
<dbReference type="PANTHER" id="PTHR43270:SF12">
    <property type="entry name" value="SUCCINYL-DIAMINOPIMELATE DESUCCINYLASE"/>
    <property type="match status" value="1"/>
</dbReference>
<dbReference type="PANTHER" id="PTHR43270">
    <property type="entry name" value="BETA-ALA-HIS DIPEPTIDASE"/>
    <property type="match status" value="1"/>
</dbReference>
<keyword evidence="2" id="KW-0479">Metal-binding</keyword>
<keyword evidence="6" id="KW-1185">Reference proteome</keyword>
<evidence type="ECO:0000256" key="2">
    <source>
        <dbReference type="ARBA" id="ARBA00022723"/>
    </source>
</evidence>
<evidence type="ECO:0000256" key="1">
    <source>
        <dbReference type="ARBA" id="ARBA00022670"/>
    </source>
</evidence>
<organism evidence="5 6">
    <name type="scientific">Mesorhizobium dulcispinae</name>
    <dbReference type="NCBI Taxonomy" id="3072316"/>
    <lineage>
        <taxon>Bacteria</taxon>
        <taxon>Pseudomonadati</taxon>
        <taxon>Pseudomonadota</taxon>
        <taxon>Alphaproteobacteria</taxon>
        <taxon>Hyphomicrobiales</taxon>
        <taxon>Phyllobacteriaceae</taxon>
        <taxon>Mesorhizobium</taxon>
    </lineage>
</organism>
<gene>
    <name evidence="5" type="ORF">RFM27_32225</name>
</gene>
<dbReference type="SUPFAM" id="SSF53187">
    <property type="entry name" value="Zn-dependent exopeptidases"/>
    <property type="match status" value="1"/>
</dbReference>
<name>A0ABU4XPQ5_9HYPH</name>
<protein>
    <submittedName>
        <fullName evidence="5">M20/M25/M40 family metallo-hydrolase</fullName>
    </submittedName>
</protein>
<dbReference type="Proteomes" id="UP001271780">
    <property type="component" value="Unassembled WGS sequence"/>
</dbReference>
<dbReference type="InterPro" id="IPR051458">
    <property type="entry name" value="Cyt/Met_Dipeptidase"/>
</dbReference>
<dbReference type="Pfam" id="PF07687">
    <property type="entry name" value="M20_dimer"/>
    <property type="match status" value="1"/>
</dbReference>
<dbReference type="RefSeq" id="WP_320319148.1">
    <property type="nucleotide sequence ID" value="NZ_JAVIIX010000039.1"/>
</dbReference>
<dbReference type="InterPro" id="IPR002933">
    <property type="entry name" value="Peptidase_M20"/>
</dbReference>
<reference evidence="5 6" key="1">
    <citation type="submission" date="2023-08" db="EMBL/GenBank/DDBJ databases">
        <title>Implementing the SeqCode for naming new Mesorhizobium species isolated from Vachellia karroo root nodules.</title>
        <authorList>
            <person name="Van Lill M."/>
        </authorList>
    </citation>
    <scope>NUCLEOTIDE SEQUENCE [LARGE SCALE GENOMIC DNA]</scope>
    <source>
        <strain evidence="5 6">VK23A</strain>
    </source>
</reference>
<dbReference type="EMBL" id="JAVIIZ010000041">
    <property type="protein sequence ID" value="MDX8476727.1"/>
    <property type="molecule type" value="Genomic_DNA"/>
</dbReference>
<keyword evidence="3" id="KW-0378">Hydrolase</keyword>
<evidence type="ECO:0000259" key="4">
    <source>
        <dbReference type="Pfam" id="PF07687"/>
    </source>
</evidence>
<comment type="caution">
    <text evidence="5">The sequence shown here is derived from an EMBL/GenBank/DDBJ whole genome shotgun (WGS) entry which is preliminary data.</text>
</comment>
<dbReference type="Gene3D" id="3.40.630.10">
    <property type="entry name" value="Zn peptidases"/>
    <property type="match status" value="1"/>
</dbReference>
<dbReference type="InterPro" id="IPR011650">
    <property type="entry name" value="Peptidase_M20_dimer"/>
</dbReference>